<organism evidence="1 2">
    <name type="scientific">Orchesella cincta</name>
    <name type="common">Springtail</name>
    <name type="synonym">Podura cincta</name>
    <dbReference type="NCBI Taxonomy" id="48709"/>
    <lineage>
        <taxon>Eukaryota</taxon>
        <taxon>Metazoa</taxon>
        <taxon>Ecdysozoa</taxon>
        <taxon>Arthropoda</taxon>
        <taxon>Hexapoda</taxon>
        <taxon>Collembola</taxon>
        <taxon>Entomobryomorpha</taxon>
        <taxon>Entomobryoidea</taxon>
        <taxon>Orchesellidae</taxon>
        <taxon>Orchesellinae</taxon>
        <taxon>Orchesella</taxon>
    </lineage>
</organism>
<name>A0A1D2N1U2_ORCCI</name>
<dbReference type="AlphaFoldDB" id="A0A1D2N1U2"/>
<comment type="caution">
    <text evidence="1">The sequence shown here is derived from an EMBL/GenBank/DDBJ whole genome shotgun (WGS) entry which is preliminary data.</text>
</comment>
<evidence type="ECO:0000313" key="2">
    <source>
        <dbReference type="Proteomes" id="UP000094527"/>
    </source>
</evidence>
<accession>A0A1D2N1U2</accession>
<keyword evidence="2" id="KW-1185">Reference proteome</keyword>
<gene>
    <name evidence="1" type="ORF">Ocin01_07439</name>
</gene>
<protein>
    <submittedName>
        <fullName evidence="1">Uncharacterized protein</fullName>
    </submittedName>
</protein>
<dbReference type="EMBL" id="LJIJ01000292">
    <property type="protein sequence ID" value="ODM99239.1"/>
    <property type="molecule type" value="Genomic_DNA"/>
</dbReference>
<proteinExistence type="predicted"/>
<dbReference type="Proteomes" id="UP000094527">
    <property type="component" value="Unassembled WGS sequence"/>
</dbReference>
<sequence>MIPVSSDTYTLPALNWELVSGVDEVLAWGHVNYKTVLQATVKVELAVALDVGLELGGPTYQANETIVHSIIICISSA</sequence>
<reference evidence="1 2" key="1">
    <citation type="journal article" date="2016" name="Genome Biol. Evol.">
        <title>Gene Family Evolution Reflects Adaptation to Soil Environmental Stressors in the Genome of the Collembolan Orchesella cincta.</title>
        <authorList>
            <person name="Faddeeva-Vakhrusheva A."/>
            <person name="Derks M.F."/>
            <person name="Anvar S.Y."/>
            <person name="Agamennone V."/>
            <person name="Suring W."/>
            <person name="Smit S."/>
            <person name="van Straalen N.M."/>
            <person name="Roelofs D."/>
        </authorList>
    </citation>
    <scope>NUCLEOTIDE SEQUENCE [LARGE SCALE GENOMIC DNA]</scope>
    <source>
        <tissue evidence="1">Mixed pool</tissue>
    </source>
</reference>
<evidence type="ECO:0000313" key="1">
    <source>
        <dbReference type="EMBL" id="ODM99239.1"/>
    </source>
</evidence>